<comment type="caution">
    <text evidence="6">The sequence shown here is derived from an EMBL/GenBank/DDBJ whole genome shotgun (WGS) entry which is preliminary data.</text>
</comment>
<dbReference type="Proteomes" id="UP001491310">
    <property type="component" value="Unassembled WGS sequence"/>
</dbReference>
<keyword evidence="1" id="KW-0560">Oxidoreductase</keyword>
<feature type="domain" description="FAD dependent oxidoreductase" evidence="5">
    <location>
        <begin position="55"/>
        <end position="397"/>
    </location>
</feature>
<dbReference type="Gene3D" id="3.50.50.60">
    <property type="entry name" value="FAD/NAD(P)-binding domain"/>
    <property type="match status" value="1"/>
</dbReference>
<dbReference type="InterPro" id="IPR006076">
    <property type="entry name" value="FAD-dep_OxRdtase"/>
</dbReference>
<dbReference type="EMBL" id="JALJOT010000005">
    <property type="protein sequence ID" value="KAK9914962.1"/>
    <property type="molecule type" value="Genomic_DNA"/>
</dbReference>
<evidence type="ECO:0000256" key="2">
    <source>
        <dbReference type="ARBA" id="ARBA00039785"/>
    </source>
</evidence>
<protein>
    <recommendedName>
        <fullName evidence="2">FAD-dependent oxidoreductase domain-containing protein 1</fullName>
    </recommendedName>
</protein>
<evidence type="ECO:0000256" key="1">
    <source>
        <dbReference type="ARBA" id="ARBA00023002"/>
    </source>
</evidence>
<organism evidence="6 7">
    <name type="scientific">Coccomyxa subellipsoidea</name>
    <dbReference type="NCBI Taxonomy" id="248742"/>
    <lineage>
        <taxon>Eukaryota</taxon>
        <taxon>Viridiplantae</taxon>
        <taxon>Chlorophyta</taxon>
        <taxon>core chlorophytes</taxon>
        <taxon>Trebouxiophyceae</taxon>
        <taxon>Trebouxiophyceae incertae sedis</taxon>
        <taxon>Coccomyxaceae</taxon>
        <taxon>Coccomyxa</taxon>
    </lineage>
</organism>
<dbReference type="PANTHER" id="PTHR13847">
    <property type="entry name" value="SARCOSINE DEHYDROGENASE-RELATED"/>
    <property type="match status" value="1"/>
</dbReference>
<evidence type="ECO:0000313" key="6">
    <source>
        <dbReference type="EMBL" id="KAK9914962.1"/>
    </source>
</evidence>
<comment type="function">
    <text evidence="3">Required for the assembly of the mitochondrial membrane respiratory chain NADH dehydrogenase (Complex I). Involved in mid-late stages of complex I assembly.</text>
</comment>
<feature type="region of interest" description="Disordered" evidence="4">
    <location>
        <begin position="10"/>
        <end position="46"/>
    </location>
</feature>
<evidence type="ECO:0000256" key="3">
    <source>
        <dbReference type="ARBA" id="ARBA00046185"/>
    </source>
</evidence>
<dbReference type="PANTHER" id="PTHR13847:SF287">
    <property type="entry name" value="FAD-DEPENDENT OXIDOREDUCTASE DOMAIN-CONTAINING PROTEIN 1"/>
    <property type="match status" value="1"/>
</dbReference>
<reference evidence="6 7" key="1">
    <citation type="journal article" date="2024" name="Nat. Commun.">
        <title>Phylogenomics reveals the evolutionary origins of lichenization in chlorophyte algae.</title>
        <authorList>
            <person name="Puginier C."/>
            <person name="Libourel C."/>
            <person name="Otte J."/>
            <person name="Skaloud P."/>
            <person name="Haon M."/>
            <person name="Grisel S."/>
            <person name="Petersen M."/>
            <person name="Berrin J.G."/>
            <person name="Delaux P.M."/>
            <person name="Dal Grande F."/>
            <person name="Keller J."/>
        </authorList>
    </citation>
    <scope>NUCLEOTIDE SEQUENCE [LARGE SCALE GENOMIC DNA]</scope>
    <source>
        <strain evidence="6 7">SAG 216-7</strain>
    </source>
</reference>
<keyword evidence="7" id="KW-1185">Reference proteome</keyword>
<dbReference type="InterPro" id="IPR036188">
    <property type="entry name" value="FAD/NAD-bd_sf"/>
</dbReference>
<gene>
    <name evidence="6" type="ORF">WJX75_002992</name>
</gene>
<name>A0ABR2YSW8_9CHLO</name>
<proteinExistence type="predicted"/>
<dbReference type="SUPFAM" id="SSF51905">
    <property type="entry name" value="FAD/NAD(P)-binding domain"/>
    <property type="match status" value="1"/>
</dbReference>
<evidence type="ECO:0000256" key="4">
    <source>
        <dbReference type="SAM" id="MobiDB-lite"/>
    </source>
</evidence>
<evidence type="ECO:0000313" key="7">
    <source>
        <dbReference type="Proteomes" id="UP001491310"/>
    </source>
</evidence>
<accession>A0ABR2YSW8</accession>
<sequence length="419" mass="44895">MQQALLKLKGPSVTHVDHQHVPPLIKRKVQRRSVGSSPGKAERAPATRCDDVHADVVIIGGGIIGLCAAYSLLKQSSTKLKVALIDINDTIPGKPTGNGSATGAGQGYIWMSHRDPKSRAWLLAERSKALWQELFQLRGTLTESSVEWQRSGSMLLATCAAETEQLCKRQVMLEAAGITAAVMDAEALRAEEPALGSAVCAGLLTRTDAQLNGRLAAAALLRACKALRDESNFTLLLEHRVEGFELCRSTGRVLAVQTDKRRVMPCKTLVLAAGAWTGALAAQAAPASTAAWLPCIQPRRGHLLELSSGVTPLIQHGLMEIGYAQHYASQTARSNENLDITFTATTSASGSLLLGSSREFCGFHGQSSPAVVQAILDRAAMFLPGLREVDLSMVDVRKLERSLGASSWGKSKTKNLLEF</sequence>
<dbReference type="Pfam" id="PF01266">
    <property type="entry name" value="DAO"/>
    <property type="match status" value="1"/>
</dbReference>
<dbReference type="Gene3D" id="3.30.9.10">
    <property type="entry name" value="D-Amino Acid Oxidase, subunit A, domain 2"/>
    <property type="match status" value="1"/>
</dbReference>
<evidence type="ECO:0000259" key="5">
    <source>
        <dbReference type="Pfam" id="PF01266"/>
    </source>
</evidence>